<feature type="domain" description="Peptidase C1A papain C-terminal" evidence="4">
    <location>
        <begin position="21"/>
        <end position="215"/>
    </location>
</feature>
<dbReference type="STRING" id="29172.A0A0D8XIZ1"/>
<keyword evidence="3" id="KW-0812">Transmembrane</keyword>
<dbReference type="InterPro" id="IPR025661">
    <property type="entry name" value="Pept_asp_AS"/>
</dbReference>
<evidence type="ECO:0000256" key="2">
    <source>
        <dbReference type="ARBA" id="ARBA00023157"/>
    </source>
</evidence>
<evidence type="ECO:0000313" key="5">
    <source>
        <dbReference type="EMBL" id="KJH43744.1"/>
    </source>
</evidence>
<evidence type="ECO:0000313" key="6">
    <source>
        <dbReference type="Proteomes" id="UP000053766"/>
    </source>
</evidence>
<dbReference type="Gene3D" id="3.90.70.10">
    <property type="entry name" value="Cysteine proteinases"/>
    <property type="match status" value="1"/>
</dbReference>
<organism evidence="5 6">
    <name type="scientific">Dictyocaulus viviparus</name>
    <name type="common">Bovine lungworm</name>
    <dbReference type="NCBI Taxonomy" id="29172"/>
    <lineage>
        <taxon>Eukaryota</taxon>
        <taxon>Metazoa</taxon>
        <taxon>Ecdysozoa</taxon>
        <taxon>Nematoda</taxon>
        <taxon>Chromadorea</taxon>
        <taxon>Rhabditida</taxon>
        <taxon>Rhabditina</taxon>
        <taxon>Rhabditomorpha</taxon>
        <taxon>Strongyloidea</taxon>
        <taxon>Metastrongylidae</taxon>
        <taxon>Dictyocaulus</taxon>
    </lineage>
</organism>
<reference evidence="6" key="2">
    <citation type="journal article" date="2016" name="Sci. Rep.">
        <title>Dictyocaulus viviparus genome, variome and transcriptome elucidate lungworm biology and support future intervention.</title>
        <authorList>
            <person name="McNulty S.N."/>
            <person name="Strube C."/>
            <person name="Rosa B.A."/>
            <person name="Martin J.C."/>
            <person name="Tyagi R."/>
            <person name="Choi Y.J."/>
            <person name="Wang Q."/>
            <person name="Hallsworth Pepin K."/>
            <person name="Zhang X."/>
            <person name="Ozersky P."/>
            <person name="Wilson R.K."/>
            <person name="Sternberg P.W."/>
            <person name="Gasser R.B."/>
            <person name="Mitreva M."/>
        </authorList>
    </citation>
    <scope>NUCLEOTIDE SEQUENCE [LARGE SCALE GENOMIC DNA]</scope>
    <source>
        <strain evidence="6">HannoverDv2000</strain>
    </source>
</reference>
<dbReference type="PROSITE" id="PS00640">
    <property type="entry name" value="THIOL_PROTEASE_ASN"/>
    <property type="match status" value="1"/>
</dbReference>
<evidence type="ECO:0000256" key="1">
    <source>
        <dbReference type="ARBA" id="ARBA00008455"/>
    </source>
</evidence>
<feature type="transmembrane region" description="Helical" evidence="3">
    <location>
        <begin position="60"/>
        <end position="78"/>
    </location>
</feature>
<gene>
    <name evidence="5" type="ORF">DICVIV_10232</name>
</gene>
<dbReference type="InterPro" id="IPR025660">
    <property type="entry name" value="Pept_his_AS"/>
</dbReference>
<dbReference type="OrthoDB" id="10058785at2759"/>
<dbReference type="AlphaFoldDB" id="A0A0D8XIZ1"/>
<name>A0A0D8XIZ1_DICVI</name>
<evidence type="ECO:0000259" key="4">
    <source>
        <dbReference type="SMART" id="SM00645"/>
    </source>
</evidence>
<keyword evidence="3" id="KW-0472">Membrane</keyword>
<comment type="similarity">
    <text evidence="1">Belongs to the peptidase C1 family.</text>
</comment>
<reference evidence="5 6" key="1">
    <citation type="submission" date="2013-11" db="EMBL/GenBank/DDBJ databases">
        <title>Draft genome of the bovine lungworm Dictyocaulus viviparus.</title>
        <authorList>
            <person name="Mitreva M."/>
        </authorList>
    </citation>
    <scope>NUCLEOTIDE SEQUENCE [LARGE SCALE GENOMIC DNA]</scope>
    <source>
        <strain evidence="5 6">HannoverDv2000</strain>
    </source>
</reference>
<keyword evidence="3" id="KW-1133">Transmembrane helix</keyword>
<dbReference type="SMART" id="SM00645">
    <property type="entry name" value="Pept_C1"/>
    <property type="match status" value="1"/>
</dbReference>
<dbReference type="SUPFAM" id="SSF54001">
    <property type="entry name" value="Cysteine proteinases"/>
    <property type="match status" value="1"/>
</dbReference>
<dbReference type="InterPro" id="IPR038765">
    <property type="entry name" value="Papain-like_cys_pep_sf"/>
</dbReference>
<dbReference type="InterPro" id="IPR000668">
    <property type="entry name" value="Peptidase_C1A_C"/>
</dbReference>
<proteinExistence type="inferred from homology"/>
<dbReference type="GO" id="GO:0008234">
    <property type="term" value="F:cysteine-type peptidase activity"/>
    <property type="evidence" value="ECO:0007669"/>
    <property type="project" value="InterPro"/>
</dbReference>
<dbReference type="PANTHER" id="PTHR12411">
    <property type="entry name" value="CYSTEINE PROTEASE FAMILY C1-RELATED"/>
    <property type="match status" value="1"/>
</dbReference>
<dbReference type="GO" id="GO:0006508">
    <property type="term" value="P:proteolysis"/>
    <property type="evidence" value="ECO:0007669"/>
    <property type="project" value="UniProtKB-KW"/>
</dbReference>
<keyword evidence="2" id="KW-1015">Disulfide bond</keyword>
<keyword evidence="5" id="KW-0378">Hydrolase</keyword>
<evidence type="ECO:0000256" key="3">
    <source>
        <dbReference type="SAM" id="Phobius"/>
    </source>
</evidence>
<protein>
    <submittedName>
        <fullName evidence="5">Papain family cysteine protease</fullName>
    </submittedName>
</protein>
<keyword evidence="6" id="KW-1185">Reference proteome</keyword>
<keyword evidence="5" id="KW-0645">Protease</keyword>
<dbReference type="InterPro" id="IPR013128">
    <property type="entry name" value="Peptidase_C1A"/>
</dbReference>
<dbReference type="Proteomes" id="UP000053766">
    <property type="component" value="Unassembled WGS sequence"/>
</dbReference>
<dbReference type="EMBL" id="KN716529">
    <property type="protein sequence ID" value="KJH43744.1"/>
    <property type="molecule type" value="Genomic_DNA"/>
</dbReference>
<dbReference type="Pfam" id="PF00112">
    <property type="entry name" value="Peptidase_C1"/>
    <property type="match status" value="1"/>
</dbReference>
<sequence>MRHTDVLIDIYLYRCRGGYPIEAWRYFMLHGVCTGGHYAEKKLTDEYQYKLSQEKLLRMFANHMPFILVVIIVMRYIMENAPKKYSQHHNVHNHAKPDMLVIMKTIKFTARKSAYALPNNEKAIQREIMTNGPVQAAFMVYEDFSRYRSGIYVHTAGRREGGHAVKLIGWGVDDDGNKYWLAANSWNSDWGENGYFRIVRGVDHCGIESAVVAGMPDV</sequence>
<accession>A0A0D8XIZ1</accession>
<dbReference type="PROSITE" id="PS00639">
    <property type="entry name" value="THIOL_PROTEASE_HIS"/>
    <property type="match status" value="1"/>
</dbReference>